<organism evidence="2 4">
    <name type="scientific">Didymodactylos carnosus</name>
    <dbReference type="NCBI Taxonomy" id="1234261"/>
    <lineage>
        <taxon>Eukaryota</taxon>
        <taxon>Metazoa</taxon>
        <taxon>Spiralia</taxon>
        <taxon>Gnathifera</taxon>
        <taxon>Rotifera</taxon>
        <taxon>Eurotatoria</taxon>
        <taxon>Bdelloidea</taxon>
        <taxon>Philodinida</taxon>
        <taxon>Philodinidae</taxon>
        <taxon>Didymodactylos</taxon>
    </lineage>
</organism>
<dbReference type="InterPro" id="IPR036085">
    <property type="entry name" value="PAZ_dom_sf"/>
</dbReference>
<evidence type="ECO:0000313" key="3">
    <source>
        <dbReference type="EMBL" id="CAF3848398.1"/>
    </source>
</evidence>
<dbReference type="PROSITE" id="PS50821">
    <property type="entry name" value="PAZ"/>
    <property type="match status" value="1"/>
</dbReference>
<dbReference type="Gene3D" id="2.170.260.10">
    <property type="entry name" value="paz domain"/>
    <property type="match status" value="1"/>
</dbReference>
<dbReference type="CDD" id="cd02846">
    <property type="entry name" value="PAZ_argonaute_like"/>
    <property type="match status" value="1"/>
</dbReference>
<evidence type="ECO:0000313" key="2">
    <source>
        <dbReference type="EMBL" id="CAF1082589.1"/>
    </source>
</evidence>
<dbReference type="Pfam" id="PF02170">
    <property type="entry name" value="PAZ"/>
    <property type="match status" value="1"/>
</dbReference>
<comment type="caution">
    <text evidence="2">The sequence shown here is derived from an EMBL/GenBank/DDBJ whole genome shotgun (WGS) entry which is preliminary data.</text>
</comment>
<gene>
    <name evidence="2" type="ORF">GPM918_LOCUS17844</name>
    <name evidence="3" type="ORF">SRO942_LOCUS17841</name>
</gene>
<protein>
    <recommendedName>
        <fullName evidence="1">PAZ domain-containing protein</fullName>
    </recommendedName>
</protein>
<keyword evidence="4" id="KW-1185">Reference proteome</keyword>
<dbReference type="Proteomes" id="UP000663829">
    <property type="component" value="Unassembled WGS sequence"/>
</dbReference>
<dbReference type="OrthoDB" id="10252740at2759"/>
<feature type="non-terminal residue" evidence="2">
    <location>
        <position position="1"/>
    </location>
</feature>
<dbReference type="PANTHER" id="PTHR22891">
    <property type="entry name" value="EUKARYOTIC TRANSLATION INITIATION FACTOR 2C"/>
    <property type="match status" value="1"/>
</dbReference>
<accession>A0A814MSL7</accession>
<dbReference type="AlphaFoldDB" id="A0A814MSL7"/>
<evidence type="ECO:0000313" key="4">
    <source>
        <dbReference type="Proteomes" id="UP000663829"/>
    </source>
</evidence>
<dbReference type="EMBL" id="CAJOBC010005010">
    <property type="protein sequence ID" value="CAF3848398.1"/>
    <property type="molecule type" value="Genomic_DNA"/>
</dbReference>
<reference evidence="2" key="1">
    <citation type="submission" date="2021-02" db="EMBL/GenBank/DDBJ databases">
        <authorList>
            <person name="Nowell W R."/>
        </authorList>
    </citation>
    <scope>NUCLEOTIDE SEQUENCE</scope>
</reference>
<dbReference type="EMBL" id="CAJNOQ010005010">
    <property type="protein sequence ID" value="CAF1082589.1"/>
    <property type="molecule type" value="Genomic_DNA"/>
</dbReference>
<dbReference type="GO" id="GO:0003723">
    <property type="term" value="F:RNA binding"/>
    <property type="evidence" value="ECO:0007669"/>
    <property type="project" value="InterPro"/>
</dbReference>
<feature type="domain" description="PAZ" evidence="1">
    <location>
        <begin position="55"/>
        <end position="175"/>
    </location>
</feature>
<dbReference type="SUPFAM" id="SSF101690">
    <property type="entry name" value="PAZ domain"/>
    <property type="match status" value="1"/>
</dbReference>
<sequence length="304" mass="35113">MLNSTAPRGRGRGRGRAGACYWLARGSYQAISVTQVGATLTIDKKLSCFFRDNLNLIDFLSDYLRHDMTQSPRFTEREERGLLNVLEMIKIYTKHTPAKIAYDVVGFGLPSSNQMVIITGNDGQRQETTVAEYMSTKWSITLKHPHVPTIQAKVGSGILRPNISYIPPELCFIQEWQSVHNDLLSPMQQKEKSNLSIIKPVDRYNDIKQILRERELSSDPYLNHIKMKVDTREMLHIPARVLDPPVIEYRNGEVTVNIGKWQQKGKLFQETPDIKKWATILVSDRELNRDDRNVYYQFQNQFSR</sequence>
<name>A0A814MSL7_9BILA</name>
<dbReference type="InterPro" id="IPR032472">
    <property type="entry name" value="ArgoL2"/>
</dbReference>
<dbReference type="Pfam" id="PF16488">
    <property type="entry name" value="ArgoL2"/>
    <property type="match status" value="1"/>
</dbReference>
<dbReference type="Gene3D" id="3.40.50.2300">
    <property type="match status" value="1"/>
</dbReference>
<dbReference type="Proteomes" id="UP000681722">
    <property type="component" value="Unassembled WGS sequence"/>
</dbReference>
<proteinExistence type="predicted"/>
<evidence type="ECO:0000259" key="1">
    <source>
        <dbReference type="PROSITE" id="PS50821"/>
    </source>
</evidence>
<dbReference type="InterPro" id="IPR003100">
    <property type="entry name" value="PAZ_dom"/>
</dbReference>